<dbReference type="Gene3D" id="1.25.40.10">
    <property type="entry name" value="Tetratricopeptide repeat domain"/>
    <property type="match status" value="1"/>
</dbReference>
<keyword evidence="1" id="KW-0802">TPR repeat</keyword>
<proteinExistence type="predicted"/>
<dbReference type="EMBL" id="CAQJ01000086">
    <property type="protein sequence ID" value="CCQ91724.1"/>
    <property type="molecule type" value="Genomic_DNA"/>
</dbReference>
<feature type="repeat" description="TPR" evidence="1">
    <location>
        <begin position="17"/>
        <end position="50"/>
    </location>
</feature>
<dbReference type="Pfam" id="PF13181">
    <property type="entry name" value="TPR_8"/>
    <property type="match status" value="1"/>
</dbReference>
<accession>M1Z1Z8</accession>
<dbReference type="InterPro" id="IPR011990">
    <property type="entry name" value="TPR-like_helical_dom_sf"/>
</dbReference>
<name>M1Z1Z8_NITG3</name>
<dbReference type="InterPro" id="IPR019734">
    <property type="entry name" value="TPR_rpt"/>
</dbReference>
<evidence type="ECO:0000313" key="3">
    <source>
        <dbReference type="Proteomes" id="UP000011704"/>
    </source>
</evidence>
<dbReference type="Pfam" id="PF13432">
    <property type="entry name" value="TPR_16"/>
    <property type="match status" value="1"/>
</dbReference>
<sequence>MASLFVIYALSAFADELPESAREGIAHYNEEHFDQAARKFSEAEALDPENPTVRYNAGNAKYRLGRYEAAIEDYGKVLSGDSPTELKQKTWYNQGNAWFRLGALDRAMESYKKLWS</sequence>
<dbReference type="STRING" id="1266370.NITGR_780028"/>
<reference evidence="2 3" key="1">
    <citation type="journal article" date="2013" name="Front. Microbiol.">
        <title>The genome of Nitrospina gracilis illuminates the metabolism and evolution of the major marine nitrite oxidizer.</title>
        <authorList>
            <person name="Luecker S."/>
            <person name="Nowka B."/>
            <person name="Rattei T."/>
            <person name="Spieck E."/>
            <person name="and Daims H."/>
        </authorList>
    </citation>
    <scope>NUCLEOTIDE SEQUENCE [LARGE SCALE GENOMIC DNA]</scope>
    <source>
        <strain evidence="2 3">3/211</strain>
    </source>
</reference>
<dbReference type="HOGENOM" id="CLU_2094241_0_0_0"/>
<dbReference type="AlphaFoldDB" id="M1Z1Z8"/>
<dbReference type="InParanoid" id="M1Z1Z8"/>
<gene>
    <name evidence="2" type="ORF">NITGR_780028</name>
</gene>
<feature type="repeat" description="TPR" evidence="1">
    <location>
        <begin position="51"/>
        <end position="84"/>
    </location>
</feature>
<dbReference type="Proteomes" id="UP000011704">
    <property type="component" value="Unassembled WGS sequence"/>
</dbReference>
<dbReference type="SMART" id="SM00028">
    <property type="entry name" value="TPR"/>
    <property type="match status" value="2"/>
</dbReference>
<organism evidence="2 3">
    <name type="scientific">Nitrospina gracilis (strain 3/211)</name>
    <dbReference type="NCBI Taxonomy" id="1266370"/>
    <lineage>
        <taxon>Bacteria</taxon>
        <taxon>Pseudomonadati</taxon>
        <taxon>Nitrospinota/Tectimicrobiota group</taxon>
        <taxon>Nitrospinota</taxon>
        <taxon>Nitrospinia</taxon>
        <taxon>Nitrospinales</taxon>
        <taxon>Nitrospinaceae</taxon>
        <taxon>Nitrospina</taxon>
    </lineage>
</organism>
<dbReference type="SUPFAM" id="SSF48452">
    <property type="entry name" value="TPR-like"/>
    <property type="match status" value="1"/>
</dbReference>
<dbReference type="PROSITE" id="PS50005">
    <property type="entry name" value="TPR"/>
    <property type="match status" value="2"/>
</dbReference>
<keyword evidence="3" id="KW-1185">Reference proteome</keyword>
<protein>
    <submittedName>
        <fullName evidence="2">Uncharacterized protein</fullName>
    </submittedName>
</protein>
<comment type="caution">
    <text evidence="2">The sequence shown here is derived from an EMBL/GenBank/DDBJ whole genome shotgun (WGS) entry which is preliminary data.</text>
</comment>
<evidence type="ECO:0000256" key="1">
    <source>
        <dbReference type="PROSITE-ProRule" id="PRU00339"/>
    </source>
</evidence>
<evidence type="ECO:0000313" key="2">
    <source>
        <dbReference type="EMBL" id="CCQ91724.1"/>
    </source>
</evidence>